<proteinExistence type="predicted"/>
<accession>A0A271J298</accession>
<dbReference type="InterPro" id="IPR050077">
    <property type="entry name" value="LexA_repressor"/>
</dbReference>
<dbReference type="Pfam" id="PF00717">
    <property type="entry name" value="Peptidase_S24"/>
    <property type="match status" value="1"/>
</dbReference>
<dbReference type="Proteomes" id="UP000216339">
    <property type="component" value="Unassembled WGS sequence"/>
</dbReference>
<dbReference type="Gene3D" id="2.10.109.10">
    <property type="entry name" value="Umud Fragment, subunit A"/>
    <property type="match status" value="1"/>
</dbReference>
<dbReference type="CDD" id="cd06529">
    <property type="entry name" value="S24_LexA-like"/>
    <property type="match status" value="1"/>
</dbReference>
<dbReference type="InterPro" id="IPR039418">
    <property type="entry name" value="LexA-like"/>
</dbReference>
<dbReference type="AlphaFoldDB" id="A0A271J298"/>
<dbReference type="OrthoDB" id="9787787at2"/>
<organism evidence="2 3">
    <name type="scientific">Rubrivirga marina</name>
    <dbReference type="NCBI Taxonomy" id="1196024"/>
    <lineage>
        <taxon>Bacteria</taxon>
        <taxon>Pseudomonadati</taxon>
        <taxon>Rhodothermota</taxon>
        <taxon>Rhodothermia</taxon>
        <taxon>Rhodothermales</taxon>
        <taxon>Rubricoccaceae</taxon>
        <taxon>Rubrivirga</taxon>
    </lineage>
</organism>
<dbReference type="RefSeq" id="WP_095510750.1">
    <property type="nucleotide sequence ID" value="NZ_MQWD01000001.1"/>
</dbReference>
<gene>
    <name evidence="2" type="ORF">BSZ37_11930</name>
</gene>
<reference evidence="2 3" key="1">
    <citation type="submission" date="2016-11" db="EMBL/GenBank/DDBJ databases">
        <title>Study of marine rhodopsin-containing bacteria.</title>
        <authorList>
            <person name="Yoshizawa S."/>
            <person name="Kumagai Y."/>
            <person name="Kogure K."/>
        </authorList>
    </citation>
    <scope>NUCLEOTIDE SEQUENCE [LARGE SCALE GENOMIC DNA]</scope>
    <source>
        <strain evidence="2 3">SAORIC-28</strain>
    </source>
</reference>
<dbReference type="InterPro" id="IPR036286">
    <property type="entry name" value="LexA/Signal_pep-like_sf"/>
</dbReference>
<dbReference type="PANTHER" id="PTHR33516">
    <property type="entry name" value="LEXA REPRESSOR"/>
    <property type="match status" value="1"/>
</dbReference>
<comment type="caution">
    <text evidence="2">The sequence shown here is derived from an EMBL/GenBank/DDBJ whole genome shotgun (WGS) entry which is preliminary data.</text>
</comment>
<feature type="domain" description="Peptidase S24/S26A/S26B/S26C" evidence="1">
    <location>
        <begin position="16"/>
        <end position="77"/>
    </location>
</feature>
<evidence type="ECO:0000313" key="3">
    <source>
        <dbReference type="Proteomes" id="UP000216339"/>
    </source>
</evidence>
<sequence>MSPRRLVALADGSAFYVVVDRAVGPESGMIVVAAVDGELTVKQYVRRGERVVLLAATPDHGPIELLDGQDIDVWGVVASHVGFHLPVGRGLRRVAA</sequence>
<name>A0A271J298_9BACT</name>
<evidence type="ECO:0000259" key="1">
    <source>
        <dbReference type="Pfam" id="PF00717"/>
    </source>
</evidence>
<evidence type="ECO:0000313" key="2">
    <source>
        <dbReference type="EMBL" id="PAP77085.1"/>
    </source>
</evidence>
<keyword evidence="3" id="KW-1185">Reference proteome</keyword>
<protein>
    <recommendedName>
        <fullName evidence="1">Peptidase S24/S26A/S26B/S26C domain-containing protein</fullName>
    </recommendedName>
</protein>
<dbReference type="InterPro" id="IPR015927">
    <property type="entry name" value="Peptidase_S24_S26A/B/C"/>
</dbReference>
<dbReference type="PANTHER" id="PTHR33516:SF2">
    <property type="entry name" value="LEXA REPRESSOR-RELATED"/>
    <property type="match status" value="1"/>
</dbReference>
<dbReference type="EMBL" id="MQWD01000001">
    <property type="protein sequence ID" value="PAP77085.1"/>
    <property type="molecule type" value="Genomic_DNA"/>
</dbReference>
<dbReference type="SUPFAM" id="SSF51306">
    <property type="entry name" value="LexA/Signal peptidase"/>
    <property type="match status" value="1"/>
</dbReference>